<evidence type="ECO:0000313" key="2">
    <source>
        <dbReference type="Proteomes" id="UP000218113"/>
    </source>
</evidence>
<dbReference type="AlphaFoldDB" id="A0A2A4SQG4"/>
<evidence type="ECO:0000313" key="1">
    <source>
        <dbReference type="EMBL" id="PCI23646.1"/>
    </source>
</evidence>
<comment type="caution">
    <text evidence="1">The sequence shown here is derived from an EMBL/GenBank/DDBJ whole genome shotgun (WGS) entry which is preliminary data.</text>
</comment>
<dbReference type="Proteomes" id="UP000218113">
    <property type="component" value="Unassembled WGS sequence"/>
</dbReference>
<sequence>MVAKKVKAKPALKEVQSLLSSAKTEIPDMVIRFISLQDRRQIVGIEAITEALTQEKFRLDHFEYKVTTKTEIRRPINPKFKNGPTEKVTLEERVNINSQLKTVGQLNWRVQKEPENVLVVQLIRAKGESFCLPLIFQNIFNQYRQILVTGVSKQVRLQLLVQPDLQFEKIPELVSKNAPLREQLKQRASRSKGMQSTARELLDLPCFPEEIIKKITAVATGQRVKLSEALAVNLIIISDVHSRYAAVLQTFQEDVVAKKSSVAALARQFAELTQGISAHYIADQLEVFFEPEETISHQSNAQIFSFIFAMLQKMDEKKMVVNDRPITRTALFGLLRGIIISARSQKDPELWQKCQFFLNPEDAETKSAENQETLVLLAEKTKKLLIASHEAKSKSLLEVYFVYNIQNYVLGKLLKVSKRVLSEEDLGIAKSVVVPQLRLRLPKGPSKKPIFTVYGAPHPSHELINPMHFMGRCYGFLISRILMENMQKFMVPGLKILTARFGKNFFDILYGKVVADSGLPLSRNQLAQWIQQKKLIAKLGDKGFLPNHVEDGFDPLLSIKVLLGTGDSIFALNYSQEDFNQDYQKQRQKFFKFIEKLKNYHKSTKDTDAEEFNPAAIFLDMVEKGRYNFFSSGFRNRAKKSFLLEELNEVVLNSCADIRHNLEQEAVNRKIILKIPYRFSPIVYIAQTFDISTGNQVIQVFLLPIPVKTVEELTGISKKFSINFALHLQQGDHPERRGLVQTVNILREYQKVSMEFFRFSSILFLDRLIHERLVQKNKQEGKTPEHIRNFFSDQKKLMIGSIKDLNLSKLLCRDIALKGPNAREVDSQTFGQMLQSILYYRSASKHFALLRTTLKKVLALLDRFAKQVKAEEEWKKYQQMAAKFDQLISIPIEELNAKRLKWLETLSIELQKMSAKAGQNGPIGLLHSEWKKRNPSHEKGVLFYSAFIPSDTAQIDNLLLELKAAQKLSLTLKSKDCLIFFPEASKQSQLRHIAEIGKFINKQSIKVQVYVEIENLEKDRVEEFARIFDPSYFFSLSKLKPLDV</sequence>
<name>A0A2A4SQG4_9DELT</name>
<protein>
    <submittedName>
        <fullName evidence="1">Uncharacterized protein</fullName>
    </submittedName>
</protein>
<gene>
    <name evidence="1" type="ORF">COB67_12635</name>
</gene>
<organism evidence="1 2">
    <name type="scientific">SAR324 cluster bacterium</name>
    <dbReference type="NCBI Taxonomy" id="2024889"/>
    <lineage>
        <taxon>Bacteria</taxon>
        <taxon>Deltaproteobacteria</taxon>
        <taxon>SAR324 cluster</taxon>
    </lineage>
</organism>
<dbReference type="EMBL" id="NVSR01000140">
    <property type="protein sequence ID" value="PCI23646.1"/>
    <property type="molecule type" value="Genomic_DNA"/>
</dbReference>
<reference evidence="2" key="1">
    <citation type="submission" date="2017-08" db="EMBL/GenBank/DDBJ databases">
        <title>A dynamic microbial community with high functional redundancy inhabits the cold, oxic subseafloor aquifer.</title>
        <authorList>
            <person name="Tully B.J."/>
            <person name="Wheat C.G."/>
            <person name="Glazer B.T."/>
            <person name="Huber J.A."/>
        </authorList>
    </citation>
    <scope>NUCLEOTIDE SEQUENCE [LARGE SCALE GENOMIC DNA]</scope>
</reference>
<accession>A0A2A4SQG4</accession>
<proteinExistence type="predicted"/>